<organism evidence="1 2">
    <name type="scientific">Polyrhizophydium stewartii</name>
    <dbReference type="NCBI Taxonomy" id="2732419"/>
    <lineage>
        <taxon>Eukaryota</taxon>
        <taxon>Fungi</taxon>
        <taxon>Fungi incertae sedis</taxon>
        <taxon>Chytridiomycota</taxon>
        <taxon>Chytridiomycota incertae sedis</taxon>
        <taxon>Chytridiomycetes</taxon>
        <taxon>Rhizophydiales</taxon>
        <taxon>Rhizophydiales incertae sedis</taxon>
        <taxon>Polyrhizophydium</taxon>
    </lineage>
</organism>
<dbReference type="Gene3D" id="1.20.140.30">
    <property type="entry name" value="MOB kinase activator"/>
    <property type="match status" value="1"/>
</dbReference>
<dbReference type="PANTHER" id="PTHR22599">
    <property type="entry name" value="MPS ONE BINDER KINASE ACTIVATOR-LIKE MOB"/>
    <property type="match status" value="1"/>
</dbReference>
<evidence type="ECO:0000313" key="2">
    <source>
        <dbReference type="Proteomes" id="UP001527925"/>
    </source>
</evidence>
<gene>
    <name evidence="1" type="primary">MOB2</name>
    <name evidence="1" type="ORF">HK105_200104</name>
</gene>
<accession>A0ABR4NKI4</accession>
<dbReference type="InterPro" id="IPR036703">
    <property type="entry name" value="MOB_kinase_act_sf"/>
</dbReference>
<protein>
    <submittedName>
        <fullName evidence="1">Maintenance of ploidy protein mob2</fullName>
    </submittedName>
</protein>
<dbReference type="Proteomes" id="UP001527925">
    <property type="component" value="Unassembled WGS sequence"/>
</dbReference>
<dbReference type="EMBL" id="JADGIZ020000001">
    <property type="protein sequence ID" value="KAL2920038.1"/>
    <property type="molecule type" value="Genomic_DNA"/>
</dbReference>
<comment type="caution">
    <text evidence="1">The sequence shown here is derived from an EMBL/GenBank/DDBJ whole genome shotgun (WGS) entry which is preliminary data.</text>
</comment>
<dbReference type="SUPFAM" id="SSF101152">
    <property type="entry name" value="Mob1/phocein"/>
    <property type="match status" value="1"/>
</dbReference>
<sequence length="210" mass="23805">MNFFGGKFGRSKREGAKPLFLCQPFSSASLVNGSFAKISVLPKYVDSNEWLAANTLDFFNYINLFFGSVSEFCTAQACTVMNAGSNSCEYSWIDSQKRSVKIPAPQYIDYVMASVQTSLNDETIFPTKADMPFPKDFHATVKSIFKQLFRVLAHIYHSHYDTILHLSAEAHLNTLFAHFVCFARCFDLIDKKDMAPMAEYIQLLEELGRI</sequence>
<dbReference type="InterPro" id="IPR005301">
    <property type="entry name" value="MOB_kinase_act_fam"/>
</dbReference>
<dbReference type="SMART" id="SM01388">
    <property type="entry name" value="Mob1_phocein"/>
    <property type="match status" value="1"/>
</dbReference>
<name>A0ABR4NKI4_9FUNG</name>
<reference evidence="1 2" key="1">
    <citation type="submission" date="2023-09" db="EMBL/GenBank/DDBJ databases">
        <title>Pangenome analysis of Batrachochytrium dendrobatidis and related Chytrids.</title>
        <authorList>
            <person name="Yacoub M.N."/>
            <person name="Stajich J.E."/>
            <person name="James T.Y."/>
        </authorList>
    </citation>
    <scope>NUCLEOTIDE SEQUENCE [LARGE SCALE GENOMIC DNA]</scope>
    <source>
        <strain evidence="1 2">JEL0888</strain>
    </source>
</reference>
<evidence type="ECO:0000313" key="1">
    <source>
        <dbReference type="EMBL" id="KAL2920038.1"/>
    </source>
</evidence>
<proteinExistence type="predicted"/>
<dbReference type="Pfam" id="PF03637">
    <property type="entry name" value="Mob1_phocein"/>
    <property type="match status" value="1"/>
</dbReference>
<keyword evidence="2" id="KW-1185">Reference proteome</keyword>